<gene>
    <name evidence="2" type="ORF">K443DRAFT_14131</name>
</gene>
<dbReference type="OrthoDB" id="6500128at2759"/>
<accession>A0A0C9WTS7</accession>
<evidence type="ECO:0000313" key="2">
    <source>
        <dbReference type="EMBL" id="KIJ91768.1"/>
    </source>
</evidence>
<reference evidence="2 3" key="1">
    <citation type="submission" date="2014-04" db="EMBL/GenBank/DDBJ databases">
        <authorList>
            <consortium name="DOE Joint Genome Institute"/>
            <person name="Kuo A."/>
            <person name="Kohler A."/>
            <person name="Nagy L.G."/>
            <person name="Floudas D."/>
            <person name="Copeland A."/>
            <person name="Barry K.W."/>
            <person name="Cichocki N."/>
            <person name="Veneault-Fourrey C."/>
            <person name="LaButti K."/>
            <person name="Lindquist E.A."/>
            <person name="Lipzen A."/>
            <person name="Lundell T."/>
            <person name="Morin E."/>
            <person name="Murat C."/>
            <person name="Sun H."/>
            <person name="Tunlid A."/>
            <person name="Henrissat B."/>
            <person name="Grigoriev I.V."/>
            <person name="Hibbett D.S."/>
            <person name="Martin F."/>
            <person name="Nordberg H.P."/>
            <person name="Cantor M.N."/>
            <person name="Hua S.X."/>
        </authorList>
    </citation>
    <scope>NUCLEOTIDE SEQUENCE [LARGE SCALE GENOMIC DNA]</scope>
    <source>
        <strain evidence="2 3">LaAM-08-1</strain>
    </source>
</reference>
<feature type="region of interest" description="Disordered" evidence="1">
    <location>
        <begin position="107"/>
        <end position="150"/>
    </location>
</feature>
<reference evidence="3" key="2">
    <citation type="submission" date="2015-01" db="EMBL/GenBank/DDBJ databases">
        <title>Evolutionary Origins and Diversification of the Mycorrhizal Mutualists.</title>
        <authorList>
            <consortium name="DOE Joint Genome Institute"/>
            <consortium name="Mycorrhizal Genomics Consortium"/>
            <person name="Kohler A."/>
            <person name="Kuo A."/>
            <person name="Nagy L.G."/>
            <person name="Floudas D."/>
            <person name="Copeland A."/>
            <person name="Barry K.W."/>
            <person name="Cichocki N."/>
            <person name="Veneault-Fourrey C."/>
            <person name="LaButti K."/>
            <person name="Lindquist E.A."/>
            <person name="Lipzen A."/>
            <person name="Lundell T."/>
            <person name="Morin E."/>
            <person name="Murat C."/>
            <person name="Riley R."/>
            <person name="Ohm R."/>
            <person name="Sun H."/>
            <person name="Tunlid A."/>
            <person name="Henrissat B."/>
            <person name="Grigoriev I.V."/>
            <person name="Hibbett D.S."/>
            <person name="Martin F."/>
        </authorList>
    </citation>
    <scope>NUCLEOTIDE SEQUENCE [LARGE SCALE GENOMIC DNA]</scope>
    <source>
        <strain evidence="3">LaAM-08-1</strain>
    </source>
</reference>
<name>A0A0C9WTS7_9AGAR</name>
<dbReference type="HOGENOM" id="CLU_129977_0_0_1"/>
<dbReference type="Proteomes" id="UP000054477">
    <property type="component" value="Unassembled WGS sequence"/>
</dbReference>
<keyword evidence="3" id="KW-1185">Reference proteome</keyword>
<evidence type="ECO:0000256" key="1">
    <source>
        <dbReference type="SAM" id="MobiDB-lite"/>
    </source>
</evidence>
<proteinExistence type="predicted"/>
<feature type="compositionally biased region" description="Gly residues" evidence="1">
    <location>
        <begin position="107"/>
        <end position="120"/>
    </location>
</feature>
<dbReference type="STRING" id="1095629.A0A0C9WTS7"/>
<dbReference type="EMBL" id="KN838971">
    <property type="protein sequence ID" value="KIJ91768.1"/>
    <property type="molecule type" value="Genomic_DNA"/>
</dbReference>
<feature type="compositionally biased region" description="Polar residues" evidence="1">
    <location>
        <begin position="137"/>
        <end position="150"/>
    </location>
</feature>
<sequence>MNVLSQSWLRPFHSGHDLNIAVIFSSLPLFNITSDLFPYRAGFPHRRYGRPRPHWCILIAEELDEPYKSKNDVKLAVEVDGDFAWESVLSVTGKGAESKFAALAGKGGTAAAGGREGSQGGTNLKRPTFHQPKQHIPSRTSYNSTITNRE</sequence>
<organism evidence="2 3">
    <name type="scientific">Laccaria amethystina LaAM-08-1</name>
    <dbReference type="NCBI Taxonomy" id="1095629"/>
    <lineage>
        <taxon>Eukaryota</taxon>
        <taxon>Fungi</taxon>
        <taxon>Dikarya</taxon>
        <taxon>Basidiomycota</taxon>
        <taxon>Agaricomycotina</taxon>
        <taxon>Agaricomycetes</taxon>
        <taxon>Agaricomycetidae</taxon>
        <taxon>Agaricales</taxon>
        <taxon>Agaricineae</taxon>
        <taxon>Hydnangiaceae</taxon>
        <taxon>Laccaria</taxon>
    </lineage>
</organism>
<evidence type="ECO:0000313" key="3">
    <source>
        <dbReference type="Proteomes" id="UP000054477"/>
    </source>
</evidence>
<protein>
    <submittedName>
        <fullName evidence="2">Uncharacterized protein</fullName>
    </submittedName>
</protein>
<dbReference type="AlphaFoldDB" id="A0A0C9WTS7"/>